<gene>
    <name evidence="1" type="ORF">OOU_Y34scaffold00780g1</name>
</gene>
<proteinExistence type="predicted"/>
<organism evidence="1">
    <name type="scientific">Pyricularia oryzae (strain Y34)</name>
    <name type="common">Rice blast fungus</name>
    <name type="synonym">Magnaporthe oryzae</name>
    <dbReference type="NCBI Taxonomy" id="1143189"/>
    <lineage>
        <taxon>Eukaryota</taxon>
        <taxon>Fungi</taxon>
        <taxon>Dikarya</taxon>
        <taxon>Ascomycota</taxon>
        <taxon>Pezizomycotina</taxon>
        <taxon>Sordariomycetes</taxon>
        <taxon>Sordariomycetidae</taxon>
        <taxon>Magnaporthales</taxon>
        <taxon>Pyriculariaceae</taxon>
        <taxon>Pyricularia</taxon>
    </lineage>
</organism>
<accession>A0AA97PH07</accession>
<dbReference type="AlphaFoldDB" id="A0AA97PH07"/>
<dbReference type="Proteomes" id="UP000011086">
    <property type="component" value="Unassembled WGS sequence"/>
</dbReference>
<reference evidence="1" key="1">
    <citation type="journal article" date="2012" name="PLoS Genet.">
        <title>Comparative analysis of the genomes of two field isolates of the rice blast fungus Magnaporthe oryzae.</title>
        <authorList>
            <person name="Xue M."/>
            <person name="Yang J."/>
            <person name="Li Z."/>
            <person name="Hu S."/>
            <person name="Yao N."/>
            <person name="Dean R.A."/>
            <person name="Zhao W."/>
            <person name="Shen M."/>
            <person name="Zhang H."/>
            <person name="Li C."/>
            <person name="Liu L."/>
            <person name="Cao L."/>
            <person name="Xu X."/>
            <person name="Xing Y."/>
            <person name="Hsiang T."/>
            <person name="Zhang Z."/>
            <person name="Xu J.R."/>
            <person name="Peng Y.L."/>
        </authorList>
    </citation>
    <scope>NUCLEOTIDE SEQUENCE</scope>
    <source>
        <strain evidence="1">Y34</strain>
    </source>
</reference>
<dbReference type="EMBL" id="JH793197">
    <property type="protein sequence ID" value="ELQ34232.1"/>
    <property type="molecule type" value="Genomic_DNA"/>
</dbReference>
<protein>
    <submittedName>
        <fullName evidence="1">Uncharacterized protein</fullName>
    </submittedName>
</protein>
<evidence type="ECO:0000313" key="1">
    <source>
        <dbReference type="EMBL" id="ELQ34232.1"/>
    </source>
</evidence>
<name>A0AA97PH07_PYRO3</name>
<sequence length="91" mass="10095">MNAPKQIGKDSKEAQGSRISPITCTCGKYFNAMFAFGQHWQDSPKHNDEVPPNGFLRVDQGKASIQYNFTSTNSLSSLYTPKATNNHESVQ</sequence>